<reference evidence="7 8" key="1">
    <citation type="submission" date="2017-12" db="EMBL/GenBank/DDBJ databases">
        <title>Sequencing, de novo assembly and annotation of complete genome of a new Thraustochytrid species, strain FCC1311.</title>
        <authorList>
            <person name="Sedici K."/>
            <person name="Godart F."/>
            <person name="Aiese Cigliano R."/>
            <person name="Sanseverino W."/>
            <person name="Barakat M."/>
            <person name="Ortet P."/>
            <person name="Marechal E."/>
            <person name="Cagnac O."/>
            <person name="Amato A."/>
        </authorList>
    </citation>
    <scope>NUCLEOTIDE SEQUENCE [LARGE SCALE GENOMIC DNA]</scope>
</reference>
<evidence type="ECO:0000256" key="2">
    <source>
        <dbReference type="ARBA" id="ARBA00022692"/>
    </source>
</evidence>
<comment type="caution">
    <text evidence="7">The sequence shown here is derived from an EMBL/GenBank/DDBJ whole genome shotgun (WGS) entry which is preliminary data.</text>
</comment>
<feature type="transmembrane region" description="Helical" evidence="6">
    <location>
        <begin position="774"/>
        <end position="790"/>
    </location>
</feature>
<keyword evidence="8" id="KW-1185">Reference proteome</keyword>
<dbReference type="Proteomes" id="UP000241890">
    <property type="component" value="Unassembled WGS sequence"/>
</dbReference>
<dbReference type="PANTHER" id="PTHR47804">
    <property type="entry name" value="60S RIBOSOMAL PROTEIN L19"/>
    <property type="match status" value="1"/>
</dbReference>
<feature type="transmembrane region" description="Helical" evidence="6">
    <location>
        <begin position="797"/>
        <end position="816"/>
    </location>
</feature>
<evidence type="ECO:0000256" key="5">
    <source>
        <dbReference type="SAM" id="MobiDB-lite"/>
    </source>
</evidence>
<feature type="transmembrane region" description="Helical" evidence="6">
    <location>
        <begin position="689"/>
        <end position="706"/>
    </location>
</feature>
<feature type="compositionally biased region" description="Pro residues" evidence="5">
    <location>
        <begin position="79"/>
        <end position="89"/>
    </location>
</feature>
<dbReference type="InParanoid" id="A0A2R5GGQ8"/>
<feature type="transmembrane region" description="Helical" evidence="6">
    <location>
        <begin position="712"/>
        <end position="730"/>
    </location>
</feature>
<keyword evidence="4 6" id="KW-0472">Membrane</keyword>
<dbReference type="GO" id="GO:0016020">
    <property type="term" value="C:membrane"/>
    <property type="evidence" value="ECO:0007669"/>
    <property type="project" value="UniProtKB-SubCell"/>
</dbReference>
<name>A0A2R5GGQ8_9STRA</name>
<comment type="subcellular location">
    <subcellularLocation>
        <location evidence="1">Membrane</location>
        <topology evidence="1">Multi-pass membrane protein</topology>
    </subcellularLocation>
</comment>
<evidence type="ECO:0000313" key="8">
    <source>
        <dbReference type="Proteomes" id="UP000241890"/>
    </source>
</evidence>
<feature type="transmembrane region" description="Helical" evidence="6">
    <location>
        <begin position="742"/>
        <end position="762"/>
    </location>
</feature>
<evidence type="ECO:0000256" key="3">
    <source>
        <dbReference type="ARBA" id="ARBA00022989"/>
    </source>
</evidence>
<keyword evidence="3 6" id="KW-1133">Transmembrane helix</keyword>
<organism evidence="7 8">
    <name type="scientific">Hondaea fermentalgiana</name>
    <dbReference type="NCBI Taxonomy" id="2315210"/>
    <lineage>
        <taxon>Eukaryota</taxon>
        <taxon>Sar</taxon>
        <taxon>Stramenopiles</taxon>
        <taxon>Bigyra</taxon>
        <taxon>Labyrinthulomycetes</taxon>
        <taxon>Thraustochytrida</taxon>
        <taxon>Thraustochytriidae</taxon>
        <taxon>Hondaea</taxon>
    </lineage>
</organism>
<evidence type="ECO:0000313" key="7">
    <source>
        <dbReference type="EMBL" id="GBG27044.1"/>
    </source>
</evidence>
<dbReference type="PANTHER" id="PTHR47804:SF3">
    <property type="entry name" value="PROTEIN BRE4"/>
    <property type="match status" value="1"/>
</dbReference>
<protein>
    <submittedName>
        <fullName evidence="7">Uncharacterized protein</fullName>
    </submittedName>
</protein>
<feature type="transmembrane region" description="Helical" evidence="6">
    <location>
        <begin position="177"/>
        <end position="197"/>
    </location>
</feature>
<dbReference type="EMBL" id="BEYU01000027">
    <property type="protein sequence ID" value="GBG27044.1"/>
    <property type="molecule type" value="Genomic_DNA"/>
</dbReference>
<evidence type="ECO:0000256" key="4">
    <source>
        <dbReference type="ARBA" id="ARBA00023136"/>
    </source>
</evidence>
<keyword evidence="2 6" id="KW-0812">Transmembrane</keyword>
<feature type="transmembrane region" description="Helical" evidence="6">
    <location>
        <begin position="831"/>
        <end position="852"/>
    </location>
</feature>
<gene>
    <name evidence="7" type="ORF">FCC1311_032672</name>
</gene>
<dbReference type="AlphaFoldDB" id="A0A2R5GGQ8"/>
<dbReference type="InterPro" id="IPR052430">
    <property type="entry name" value="IVT-Associated"/>
</dbReference>
<evidence type="ECO:0000256" key="6">
    <source>
        <dbReference type="SAM" id="Phobius"/>
    </source>
</evidence>
<feature type="region of interest" description="Disordered" evidence="5">
    <location>
        <begin position="33"/>
        <end position="166"/>
    </location>
</feature>
<sequence length="1103" mass="124823">MFQDWTQDLNSQRLQSKLDEAAEVELEDLAEIEEDLEADVEEEDDGERENIDILRQVSDYARETLRDALGASQTYPPNAGSPPLKPLPVPAELRTSTPPIESLDSHVRKSDEAHPEAGAPKASSSEDPELGMPVEGKEHPSPAEALGGTKPMPEPGAAKPSPPNKGGIPALTRLQMILARDAIVAALALLLPFFPAIRDISQGSSILIPIFVLILALRPLNDTCIGVEVQQWLSFAFTWPFFYAWSVFMFVVATDNIGAFMFLLGLFLIFAMLVGLTNSYSTLCMVVESITYTLVHISAWRIYNFQNEPESEKFHLALAKLNGASFAIALPFFLHWFGAMAIFPWRAEVPARNALYSRYCSYAKMLRRLRPVYDRIAVYTLNPTAQTEAIGVPSDLLDALSEAREQEVASIPLAQKWMDSALMETRFRFRGEGMVYVERYERTLGVTRIARSAATDLLTKLQRTYARMRANPEEAARSLEAEKALFLEIEAAENENMEEGEKKRKEMERSRIPILVTQINLLLEMGAHRLAQLAAAPPRQRREFSEEERQALLLLRREQRFLDRLAKNLHGLALTWMRRFLRRHALQPPDASRPNHKAFFKRTKLAAYILVLLKLVSLHRKAWQELAAEPGADKRRWKREWRLTFPFPTKFLTVLPVVDRETFYTPLDGCLAVTEHGVSEFFSSRLWKVAFKFALGTTLLALPGVLESSYQWYSSVQLLNAVFTFQVILFKTQAGLVIERTIHRLVGLFLGYLVIGIAWELACIHGCASSGHKWILYAVELLSLAAYLWQKTKIPKHGYVGFAAFRTIVSLSVVFAESSDPDSVEIWQQGGFVLASSAVGAGVALVLALLLWPASGRSMIREALSEAYLDFIVLFETILTERYDKPDDMVRELANVTSFENRIARGLFGDMTPKLRSAELETMQHINFDAPHDLYLKAVISTRRIWHSLWKLHHLGGIYIYLRDKEGQTLVSMRPSTARDIFASNRWLTSAFAVIAARFGSKRRDAMPVLRPVAATPHVLEEILQDFLARAYSDDLFLGRVVASDDLSMMCNLPLLNDSLLDISYALDDLFTFMERFLRKPEYADRLRKAERTSFDLYNKKDA</sequence>
<feature type="transmembrane region" description="Helical" evidence="6">
    <location>
        <begin position="203"/>
        <end position="220"/>
    </location>
</feature>
<feature type="compositionally biased region" description="Basic and acidic residues" evidence="5">
    <location>
        <begin position="103"/>
        <end position="115"/>
    </location>
</feature>
<feature type="transmembrane region" description="Helical" evidence="6">
    <location>
        <begin position="257"/>
        <end position="276"/>
    </location>
</feature>
<proteinExistence type="predicted"/>
<feature type="transmembrane region" description="Helical" evidence="6">
    <location>
        <begin position="323"/>
        <end position="343"/>
    </location>
</feature>
<feature type="transmembrane region" description="Helical" evidence="6">
    <location>
        <begin position="232"/>
        <end position="251"/>
    </location>
</feature>
<evidence type="ECO:0000256" key="1">
    <source>
        <dbReference type="ARBA" id="ARBA00004141"/>
    </source>
</evidence>
<accession>A0A2R5GGQ8</accession>
<feature type="compositionally biased region" description="Acidic residues" evidence="5">
    <location>
        <begin position="33"/>
        <end position="47"/>
    </location>
</feature>